<evidence type="ECO:0000256" key="5">
    <source>
        <dbReference type="SAM" id="MobiDB-lite"/>
    </source>
</evidence>
<feature type="transmembrane region" description="Helical" evidence="6">
    <location>
        <begin position="236"/>
        <end position="257"/>
    </location>
</feature>
<comment type="caution">
    <text evidence="8">The sequence shown here is derived from an EMBL/GenBank/DDBJ whole genome shotgun (WGS) entry which is preliminary data.</text>
</comment>
<keyword evidence="3 6" id="KW-1133">Transmembrane helix</keyword>
<feature type="transmembrane region" description="Helical" evidence="6">
    <location>
        <begin position="416"/>
        <end position="437"/>
    </location>
</feature>
<keyword evidence="9" id="KW-1185">Reference proteome</keyword>
<sequence>MELDDKAPETDRIASPQTPSSLASTRRNSHIGQGDLEKALSNHEDKDVAATAVQRVDPDIVDWDGPDDKENPLNWPAKQKWANIGLLSAITLLTPFGSSMFAPGVPQVMRDFHSDSEDLASFVVSVYVLGYAFGPLVIAPMSELYGRVYVYHVNTFLFMVFSLACGRSTSLSMLIVFRFLAGVAGSCPLTVGSGSIADTFRQDQRGKVMSIWTFPILFGPSLGPVVGSYLSEAAGWQWNFYLLTILTALLLLLAIVIQRETYPPVILERKAKRLRKETGNPKLRSALKSTKTPKQLFLLSVVRPTKMLVLSPIVFGLSLYIAVVYGYLYLLFTTMTFVFHDQYGISASNIGLVYLGIGLGQFIGLLLFGAYSDKLLRKLAKGGEMKPEYRLPLLWPGAIMVPVGLILYGWTAQYKVHWIVPILGTTLLGAGMIGAFMPIGTYLVDAYTIYAASAMAANTVLRSLGGAFLPLAGRDMYNALGLGWGNSLLAFIALGISPMIWFFLKYGEKIRTHPKFQLNL</sequence>
<evidence type="ECO:0000256" key="2">
    <source>
        <dbReference type="ARBA" id="ARBA00022692"/>
    </source>
</evidence>
<proteinExistence type="predicted"/>
<feature type="compositionally biased region" description="Basic and acidic residues" evidence="5">
    <location>
        <begin position="1"/>
        <end position="12"/>
    </location>
</feature>
<feature type="transmembrane region" description="Helical" evidence="6">
    <location>
        <begin position="308"/>
        <end position="332"/>
    </location>
</feature>
<feature type="transmembrane region" description="Helical" evidence="6">
    <location>
        <begin position="391"/>
        <end position="410"/>
    </location>
</feature>
<dbReference type="PANTHER" id="PTHR23502">
    <property type="entry name" value="MAJOR FACILITATOR SUPERFAMILY"/>
    <property type="match status" value="1"/>
</dbReference>
<dbReference type="SUPFAM" id="SSF103473">
    <property type="entry name" value="MFS general substrate transporter"/>
    <property type="match status" value="1"/>
</dbReference>
<dbReference type="GO" id="GO:0022857">
    <property type="term" value="F:transmembrane transporter activity"/>
    <property type="evidence" value="ECO:0007669"/>
    <property type="project" value="InterPro"/>
</dbReference>
<reference evidence="8" key="1">
    <citation type="submission" date="2022-10" db="EMBL/GenBank/DDBJ databases">
        <title>Culturing micro-colonial fungi from biological soil crusts in the Mojave desert and describing Neophaeococcomyces mojavensis, and introducing the new genera and species Taxawa tesnikishii.</title>
        <authorList>
            <person name="Kurbessoian T."/>
            <person name="Stajich J.E."/>
        </authorList>
    </citation>
    <scope>NUCLEOTIDE SEQUENCE</scope>
    <source>
        <strain evidence="8">TK_41</strain>
    </source>
</reference>
<feature type="transmembrane region" description="Helical" evidence="6">
    <location>
        <begin position="148"/>
        <end position="169"/>
    </location>
</feature>
<evidence type="ECO:0000256" key="1">
    <source>
        <dbReference type="ARBA" id="ARBA00004141"/>
    </source>
</evidence>
<dbReference type="FunFam" id="1.20.1250.20:FF:000011">
    <property type="entry name" value="MFS multidrug transporter, putative"/>
    <property type="match status" value="1"/>
</dbReference>
<feature type="compositionally biased region" description="Polar residues" evidence="5">
    <location>
        <begin position="15"/>
        <end position="26"/>
    </location>
</feature>
<feature type="transmembrane region" description="Helical" evidence="6">
    <location>
        <begin position="352"/>
        <end position="371"/>
    </location>
</feature>
<feature type="domain" description="Major facilitator superfamily (MFS) profile" evidence="7">
    <location>
        <begin position="83"/>
        <end position="510"/>
    </location>
</feature>
<evidence type="ECO:0000256" key="3">
    <source>
        <dbReference type="ARBA" id="ARBA00022989"/>
    </source>
</evidence>
<dbReference type="InterPro" id="IPR020846">
    <property type="entry name" value="MFS_dom"/>
</dbReference>
<evidence type="ECO:0000259" key="7">
    <source>
        <dbReference type="PROSITE" id="PS50850"/>
    </source>
</evidence>
<accession>A0AA39CCL5</accession>
<feature type="transmembrane region" description="Helical" evidence="6">
    <location>
        <begin position="209"/>
        <end position="230"/>
    </location>
</feature>
<dbReference type="GO" id="GO:0016020">
    <property type="term" value="C:membrane"/>
    <property type="evidence" value="ECO:0007669"/>
    <property type="project" value="UniProtKB-SubCell"/>
</dbReference>
<feature type="transmembrane region" description="Helical" evidence="6">
    <location>
        <begin position="449"/>
        <end position="472"/>
    </location>
</feature>
<dbReference type="EMBL" id="JAPDRK010000022">
    <property type="protein sequence ID" value="KAJ9603306.1"/>
    <property type="molecule type" value="Genomic_DNA"/>
</dbReference>
<evidence type="ECO:0000313" key="9">
    <source>
        <dbReference type="Proteomes" id="UP001172673"/>
    </source>
</evidence>
<protein>
    <recommendedName>
        <fullName evidence="7">Major facilitator superfamily (MFS) profile domain-containing protein</fullName>
    </recommendedName>
</protein>
<dbReference type="Proteomes" id="UP001172673">
    <property type="component" value="Unassembled WGS sequence"/>
</dbReference>
<name>A0AA39CCL5_9EURO</name>
<comment type="subcellular location">
    <subcellularLocation>
        <location evidence="1">Membrane</location>
        <topology evidence="1">Multi-pass membrane protein</topology>
    </subcellularLocation>
</comment>
<keyword evidence="4 6" id="KW-0472">Membrane</keyword>
<evidence type="ECO:0000256" key="4">
    <source>
        <dbReference type="ARBA" id="ARBA00023136"/>
    </source>
</evidence>
<evidence type="ECO:0000313" key="8">
    <source>
        <dbReference type="EMBL" id="KAJ9603306.1"/>
    </source>
</evidence>
<feature type="transmembrane region" description="Helical" evidence="6">
    <location>
        <begin position="175"/>
        <end position="197"/>
    </location>
</feature>
<keyword evidence="2 6" id="KW-0812">Transmembrane</keyword>
<feature type="transmembrane region" description="Helical" evidence="6">
    <location>
        <begin position="484"/>
        <end position="504"/>
    </location>
</feature>
<dbReference type="Gene3D" id="1.20.1250.20">
    <property type="entry name" value="MFS general substrate transporter like domains"/>
    <property type="match status" value="1"/>
</dbReference>
<dbReference type="CDD" id="cd17323">
    <property type="entry name" value="MFS_Tpo1_MDR_like"/>
    <property type="match status" value="1"/>
</dbReference>
<feature type="region of interest" description="Disordered" evidence="5">
    <location>
        <begin position="1"/>
        <end position="48"/>
    </location>
</feature>
<dbReference type="InterPro" id="IPR011701">
    <property type="entry name" value="MFS"/>
</dbReference>
<feature type="transmembrane region" description="Helical" evidence="6">
    <location>
        <begin position="122"/>
        <end position="141"/>
    </location>
</feature>
<feature type="compositionally biased region" description="Basic and acidic residues" evidence="5">
    <location>
        <begin position="35"/>
        <end position="48"/>
    </location>
</feature>
<dbReference type="PANTHER" id="PTHR23502:SF153">
    <property type="entry name" value="MULTIDRUG TRANSPORTER, PUTATIVE (AFU_ORTHOLOGUE AFUA_7G00230)-RELATED"/>
    <property type="match status" value="1"/>
</dbReference>
<dbReference type="InterPro" id="IPR036259">
    <property type="entry name" value="MFS_trans_sf"/>
</dbReference>
<dbReference type="Pfam" id="PF07690">
    <property type="entry name" value="MFS_1"/>
    <property type="match status" value="1"/>
</dbReference>
<dbReference type="AlphaFoldDB" id="A0AA39CCL5"/>
<evidence type="ECO:0000256" key="6">
    <source>
        <dbReference type="SAM" id="Phobius"/>
    </source>
</evidence>
<feature type="transmembrane region" description="Helical" evidence="6">
    <location>
        <begin position="81"/>
        <end position="102"/>
    </location>
</feature>
<organism evidence="8 9">
    <name type="scientific">Cladophialophora chaetospira</name>
    <dbReference type="NCBI Taxonomy" id="386627"/>
    <lineage>
        <taxon>Eukaryota</taxon>
        <taxon>Fungi</taxon>
        <taxon>Dikarya</taxon>
        <taxon>Ascomycota</taxon>
        <taxon>Pezizomycotina</taxon>
        <taxon>Eurotiomycetes</taxon>
        <taxon>Chaetothyriomycetidae</taxon>
        <taxon>Chaetothyriales</taxon>
        <taxon>Herpotrichiellaceae</taxon>
        <taxon>Cladophialophora</taxon>
    </lineage>
</organism>
<dbReference type="PROSITE" id="PS50850">
    <property type="entry name" value="MFS"/>
    <property type="match status" value="1"/>
</dbReference>
<gene>
    <name evidence="8" type="ORF">H2200_012084</name>
</gene>